<evidence type="ECO:0000313" key="1">
    <source>
        <dbReference type="EMBL" id="GAA2174858.1"/>
    </source>
</evidence>
<accession>A0ABN3AVF2</accession>
<sequence>MRKRPRKSQVLIEPDKPKFLVDLHAAIDAAVARNRSTIAVNHAYEGWEAKREAVNGWHSHIAMVEEPERALEVWYDNLDHDVSVLGEVAYQEWTLEPGNETVQLLCLEEIDRLIEGFGRSNAAPRR</sequence>
<dbReference type="Proteomes" id="UP001500974">
    <property type="component" value="Unassembled WGS sequence"/>
</dbReference>
<protein>
    <submittedName>
        <fullName evidence="1">Uncharacterized protein</fullName>
    </submittedName>
</protein>
<keyword evidence="2" id="KW-1185">Reference proteome</keyword>
<dbReference type="EMBL" id="BAAAON010000001">
    <property type="protein sequence ID" value="GAA2174858.1"/>
    <property type="molecule type" value="Genomic_DNA"/>
</dbReference>
<name>A0ABN3AVF2_9MICC</name>
<evidence type="ECO:0000313" key="2">
    <source>
        <dbReference type="Proteomes" id="UP001500974"/>
    </source>
</evidence>
<reference evidence="1 2" key="1">
    <citation type="journal article" date="2019" name="Int. J. Syst. Evol. Microbiol.">
        <title>The Global Catalogue of Microorganisms (GCM) 10K type strain sequencing project: providing services to taxonomists for standard genome sequencing and annotation.</title>
        <authorList>
            <consortium name="The Broad Institute Genomics Platform"/>
            <consortium name="The Broad Institute Genome Sequencing Center for Infectious Disease"/>
            <person name="Wu L."/>
            <person name="Ma J."/>
        </authorList>
    </citation>
    <scope>NUCLEOTIDE SEQUENCE [LARGE SCALE GENOMIC DNA]</scope>
    <source>
        <strain evidence="1 2">JCM 14917</strain>
    </source>
</reference>
<organism evidence="1 2">
    <name type="scientific">Arthrobacter parietis</name>
    <dbReference type="NCBI Taxonomy" id="271434"/>
    <lineage>
        <taxon>Bacteria</taxon>
        <taxon>Bacillati</taxon>
        <taxon>Actinomycetota</taxon>
        <taxon>Actinomycetes</taxon>
        <taxon>Micrococcales</taxon>
        <taxon>Micrococcaceae</taxon>
        <taxon>Arthrobacter</taxon>
    </lineage>
</organism>
<proteinExistence type="predicted"/>
<comment type="caution">
    <text evidence="1">The sequence shown here is derived from an EMBL/GenBank/DDBJ whole genome shotgun (WGS) entry which is preliminary data.</text>
</comment>
<gene>
    <name evidence="1" type="ORF">GCM10009784_14910</name>
</gene>